<dbReference type="AlphaFoldDB" id="A0A1Y1ISM6"/>
<dbReference type="GO" id="GO:0005509">
    <property type="term" value="F:calcium ion binding"/>
    <property type="evidence" value="ECO:0007669"/>
    <property type="project" value="InterPro"/>
</dbReference>
<evidence type="ECO:0000259" key="4">
    <source>
        <dbReference type="PROSITE" id="PS50222"/>
    </source>
</evidence>
<dbReference type="SMART" id="SM00054">
    <property type="entry name" value="EFh"/>
    <property type="match status" value="1"/>
</dbReference>
<dbReference type="Gene3D" id="1.25.40.10">
    <property type="entry name" value="Tetratricopeptide repeat domain"/>
    <property type="match status" value="2"/>
</dbReference>
<dbReference type="Pfam" id="PF13202">
    <property type="entry name" value="EF-hand_5"/>
    <property type="match status" value="1"/>
</dbReference>
<proteinExistence type="predicted"/>
<dbReference type="PROSITE" id="PS50222">
    <property type="entry name" value="EF_HAND_2"/>
    <property type="match status" value="1"/>
</dbReference>
<evidence type="ECO:0000256" key="2">
    <source>
        <dbReference type="PROSITE-ProRule" id="PRU00339"/>
    </source>
</evidence>
<keyword evidence="2" id="KW-0802">TPR repeat</keyword>
<dbReference type="PROSITE" id="PS00018">
    <property type="entry name" value="EF_HAND_1"/>
    <property type="match status" value="1"/>
</dbReference>
<feature type="repeat" description="TPR" evidence="2">
    <location>
        <begin position="348"/>
        <end position="381"/>
    </location>
</feature>
<protein>
    <submittedName>
        <fullName evidence="5">Calcium-binding tetratricopeptide family protein</fullName>
    </submittedName>
</protein>
<dbReference type="Pfam" id="PF14559">
    <property type="entry name" value="TPR_19"/>
    <property type="match status" value="1"/>
</dbReference>
<keyword evidence="6" id="KW-1185">Reference proteome</keyword>
<gene>
    <name evidence="5" type="ORF">KFL_008270030</name>
</gene>
<dbReference type="STRING" id="105231.A0A1Y1ISM6"/>
<dbReference type="PANTHER" id="PTHR45081:SF1">
    <property type="entry name" value="EF HAND FAMILY PROTEIN, PUTATIVE, EXPRESSED-RELATED"/>
    <property type="match status" value="1"/>
</dbReference>
<dbReference type="InterPro" id="IPR018247">
    <property type="entry name" value="EF_Hand_1_Ca_BS"/>
</dbReference>
<dbReference type="EMBL" id="DF237776">
    <property type="protein sequence ID" value="GAQ91657.1"/>
    <property type="molecule type" value="Genomic_DNA"/>
</dbReference>
<dbReference type="SUPFAM" id="SSF47473">
    <property type="entry name" value="EF-hand"/>
    <property type="match status" value="1"/>
</dbReference>
<evidence type="ECO:0000313" key="5">
    <source>
        <dbReference type="EMBL" id="GAQ91657.1"/>
    </source>
</evidence>
<feature type="region of interest" description="Disordered" evidence="3">
    <location>
        <begin position="1"/>
        <end position="23"/>
    </location>
</feature>
<sequence>MASEVSEPDTPRTPASGSRRAQKVQQIFNKFDRNKDGALSKEEMANLVIAVNPRVKFSEDQIKAILDEVFRTYGEFIIPERGLSLDGLKRTYDDGAGDVDRDFEALNLQMGSIVGGFDTKKKPPQSMMTDFKIDIEDGDGPAHEQTRKLLEDLQLLLRRHKVSRPHYGESVKAQAGLDPKELARGLVELRKRADRFTPLDEAFRAHMAMGQMLAQHEKHGEAITSFVKATNLKLDDVLAHFRTGNSYYAINAITEAQSSYERALQGERNTPGEASKDLLAQVHTNLGIVLESQGLLFAAREHYQDAARLNQKHFRVLKLLSGAQLALGDLKDAKDSLEHSLYLNADFADAHVELASVLHQMGDHRAAKMEMTDALKLAPGDIDVKYNYGNLLRDMGDFKGAEKMYREVLKARPTDWKAMLNLAVALIGLDSTAEAQTVLVAALHLEERIEIHDTIEHLKRLSRKKKSANAALGDLEIAAEPSTSAVNGPDKDIANGELGPAPGFSSTFNQANGTTPSPVDLSQALEIRAFQRASHLDRVAPRDILRESTPALQQPMTKAQAELVFQRILHSLSPERFPLMFPLAMRAFNSTVLTPLETKRDSVDLGIVLAIASLLAAEGPASERKQVAFKVLVHRSGRQGDQVPQADVYEFLRSLRTVLLPGSPLPGDGKEMGEVLLGFREFEALLNNPQCGLGVYELLLRLEKPDKRHNAFCAVDEKRIVGMRFKEVNLNFNLCSQSYCEGKVPKEFQDQSSFTFKVLE</sequence>
<feature type="domain" description="EF-hand" evidence="4">
    <location>
        <begin position="19"/>
        <end position="54"/>
    </location>
</feature>
<dbReference type="Proteomes" id="UP000054558">
    <property type="component" value="Unassembled WGS sequence"/>
</dbReference>
<dbReference type="PANTHER" id="PTHR45081">
    <property type="entry name" value="EF HAND FAMILY PROTEIN, PUTATIVE, EXPRESSED-RELATED"/>
    <property type="match status" value="1"/>
</dbReference>
<feature type="repeat" description="TPR" evidence="2">
    <location>
        <begin position="382"/>
        <end position="415"/>
    </location>
</feature>
<evidence type="ECO:0000256" key="3">
    <source>
        <dbReference type="SAM" id="MobiDB-lite"/>
    </source>
</evidence>
<evidence type="ECO:0000256" key="1">
    <source>
        <dbReference type="ARBA" id="ARBA00022837"/>
    </source>
</evidence>
<dbReference type="InterPro" id="IPR019734">
    <property type="entry name" value="TPR_rpt"/>
</dbReference>
<reference evidence="5 6" key="1">
    <citation type="journal article" date="2014" name="Nat. Commun.">
        <title>Klebsormidium flaccidum genome reveals primary factors for plant terrestrial adaptation.</title>
        <authorList>
            <person name="Hori K."/>
            <person name="Maruyama F."/>
            <person name="Fujisawa T."/>
            <person name="Togashi T."/>
            <person name="Yamamoto N."/>
            <person name="Seo M."/>
            <person name="Sato S."/>
            <person name="Yamada T."/>
            <person name="Mori H."/>
            <person name="Tajima N."/>
            <person name="Moriyama T."/>
            <person name="Ikeuchi M."/>
            <person name="Watanabe M."/>
            <person name="Wada H."/>
            <person name="Kobayashi K."/>
            <person name="Saito M."/>
            <person name="Masuda T."/>
            <person name="Sasaki-Sekimoto Y."/>
            <person name="Mashiguchi K."/>
            <person name="Awai K."/>
            <person name="Shimojima M."/>
            <person name="Masuda S."/>
            <person name="Iwai M."/>
            <person name="Nobusawa T."/>
            <person name="Narise T."/>
            <person name="Kondo S."/>
            <person name="Saito H."/>
            <person name="Sato R."/>
            <person name="Murakawa M."/>
            <person name="Ihara Y."/>
            <person name="Oshima-Yamada Y."/>
            <person name="Ohtaka K."/>
            <person name="Satoh M."/>
            <person name="Sonobe K."/>
            <person name="Ishii M."/>
            <person name="Ohtani R."/>
            <person name="Kanamori-Sato M."/>
            <person name="Honoki R."/>
            <person name="Miyazaki D."/>
            <person name="Mochizuki H."/>
            <person name="Umetsu J."/>
            <person name="Higashi K."/>
            <person name="Shibata D."/>
            <person name="Kamiya Y."/>
            <person name="Sato N."/>
            <person name="Nakamura Y."/>
            <person name="Tabata S."/>
            <person name="Ida S."/>
            <person name="Kurokawa K."/>
            <person name="Ohta H."/>
        </authorList>
    </citation>
    <scope>NUCLEOTIDE SEQUENCE [LARGE SCALE GENOMIC DNA]</scope>
    <source>
        <strain evidence="5 6">NIES-2285</strain>
    </source>
</reference>
<dbReference type="OMA" id="SEKRVFW"/>
<dbReference type="InterPro" id="IPR002048">
    <property type="entry name" value="EF_hand_dom"/>
</dbReference>
<dbReference type="OrthoDB" id="9991317at2759"/>
<accession>A0A1Y1ISM6</accession>
<dbReference type="InterPro" id="IPR011990">
    <property type="entry name" value="TPR-like_helical_dom_sf"/>
</dbReference>
<dbReference type="SMART" id="SM00028">
    <property type="entry name" value="TPR"/>
    <property type="match status" value="7"/>
</dbReference>
<organism evidence="5 6">
    <name type="scientific">Klebsormidium nitens</name>
    <name type="common">Green alga</name>
    <name type="synonym">Ulothrix nitens</name>
    <dbReference type="NCBI Taxonomy" id="105231"/>
    <lineage>
        <taxon>Eukaryota</taxon>
        <taxon>Viridiplantae</taxon>
        <taxon>Streptophyta</taxon>
        <taxon>Klebsormidiophyceae</taxon>
        <taxon>Klebsormidiales</taxon>
        <taxon>Klebsormidiaceae</taxon>
        <taxon>Klebsormidium</taxon>
    </lineage>
</organism>
<evidence type="ECO:0000313" key="6">
    <source>
        <dbReference type="Proteomes" id="UP000054558"/>
    </source>
</evidence>
<keyword evidence="1" id="KW-0106">Calcium</keyword>
<dbReference type="PROSITE" id="PS50005">
    <property type="entry name" value="TPR"/>
    <property type="match status" value="2"/>
</dbReference>
<dbReference type="Pfam" id="PF13181">
    <property type="entry name" value="TPR_8"/>
    <property type="match status" value="1"/>
</dbReference>
<dbReference type="SUPFAM" id="SSF48452">
    <property type="entry name" value="TPR-like"/>
    <property type="match status" value="2"/>
</dbReference>
<name>A0A1Y1ISM6_KLENI</name>
<dbReference type="Gene3D" id="1.10.238.10">
    <property type="entry name" value="EF-hand"/>
    <property type="match status" value="1"/>
</dbReference>
<dbReference type="InterPro" id="IPR011992">
    <property type="entry name" value="EF-hand-dom_pair"/>
</dbReference>